<reference evidence="1 2" key="1">
    <citation type="journal article" date="2018" name="Syst. Appl. Microbiol.">
        <title>Pseudomonas gallaeciensis sp. nov., isolated from crude-oil-contaminated intertidal sand samples after the Prestige oil spill.</title>
        <authorList>
            <person name="Mulet M."/>
            <person name="Sanchez D."/>
            <person name="Rodriguez A.C."/>
            <person name="Nogales B."/>
            <person name="Bosch R."/>
            <person name="Busquets A."/>
            <person name="Gomila M."/>
            <person name="Lalucat J."/>
            <person name="Garcia-Valdes E."/>
        </authorList>
    </citation>
    <scope>NUCLEOTIDE SEQUENCE [LARGE SCALE GENOMIC DNA]</scope>
    <source>
        <strain evidence="1 2">V113</strain>
    </source>
</reference>
<dbReference type="InterPro" id="IPR016912">
    <property type="entry name" value="Phage_P2_GpU"/>
</dbReference>
<comment type="caution">
    <text evidence="1">The sequence shown here is derived from an EMBL/GenBank/DDBJ whole genome shotgun (WGS) entry which is preliminary data.</text>
</comment>
<dbReference type="OrthoDB" id="1550902at2"/>
<dbReference type="PIRSF" id="PIRSF029208">
    <property type="entry name" value="Phage_tail_GPU"/>
    <property type="match status" value="1"/>
</dbReference>
<organism evidence="1 2">
    <name type="scientific">Pseudomonas abyssi</name>
    <dbReference type="NCBI Taxonomy" id="170540"/>
    <lineage>
        <taxon>Bacteria</taxon>
        <taxon>Pseudomonadati</taxon>
        <taxon>Pseudomonadota</taxon>
        <taxon>Gammaproteobacteria</taxon>
        <taxon>Pseudomonadales</taxon>
        <taxon>Pseudomonadaceae</taxon>
        <taxon>Pseudomonas</taxon>
    </lineage>
</organism>
<name>A0A395R3N0_9PSED</name>
<accession>A0A395R3N0</accession>
<proteinExistence type="predicted"/>
<evidence type="ECO:0000313" key="2">
    <source>
        <dbReference type="Proteomes" id="UP000265411"/>
    </source>
</evidence>
<protein>
    <submittedName>
        <fullName evidence="1">Oxidoreductase</fullName>
    </submittedName>
</protein>
<dbReference type="Proteomes" id="UP000265411">
    <property type="component" value="Unassembled WGS sequence"/>
</dbReference>
<evidence type="ECO:0000313" key="1">
    <source>
        <dbReference type="EMBL" id="RGP54402.1"/>
    </source>
</evidence>
<dbReference type="RefSeq" id="WP_118130777.1">
    <property type="nucleotide sequence ID" value="NZ_LMAZ01000003.1"/>
</dbReference>
<dbReference type="AlphaFoldDB" id="A0A395R3N0"/>
<dbReference type="EMBL" id="LMAZ01000003">
    <property type="protein sequence ID" value="RGP54402.1"/>
    <property type="molecule type" value="Genomic_DNA"/>
</dbReference>
<dbReference type="InterPro" id="IPR009734">
    <property type="entry name" value="Myoviridae_GpU"/>
</dbReference>
<dbReference type="Pfam" id="PF06995">
    <property type="entry name" value="Phage_P2_GpU"/>
    <property type="match status" value="1"/>
</dbReference>
<keyword evidence="2" id="KW-1185">Reference proteome</keyword>
<gene>
    <name evidence="1" type="ORF">ASB58_11010</name>
</gene>
<sequence length="143" mass="15811">MMMALGLYVFSLHTAAYQDFQRQTNWRHPSSPRVGAAPARQYVGKGEDTITLSGVIVPEIAGERLSLDALRLMADTGKAWPLVEGTGRIYGVWAIESISETATLFFKDGAPRRIEFTLTLQRADDTQIELLGSLLSTVLDIIR</sequence>